<feature type="chain" id="PRO_5041232702" description="Follistatin-like domain-containing protein" evidence="1">
    <location>
        <begin position="18"/>
        <end position="101"/>
    </location>
</feature>
<sequence length="101" mass="10998">MKYLTIVLLTILTCANSSPVDRASTCDRHACPKGTHCTLAKVQCAQEPCPAVPQCLSSLPNLNTHDVCNDHKCGEGKRCVPWSLCQFDPTCNIIPRCVRVG</sequence>
<proteinExistence type="predicted"/>
<evidence type="ECO:0008006" key="4">
    <source>
        <dbReference type="Google" id="ProtNLM"/>
    </source>
</evidence>
<gene>
    <name evidence="2" type="ORF">QR680_006290</name>
</gene>
<dbReference type="AlphaFoldDB" id="A0AA39HWC3"/>
<dbReference type="Proteomes" id="UP001175271">
    <property type="component" value="Unassembled WGS sequence"/>
</dbReference>
<evidence type="ECO:0000313" key="2">
    <source>
        <dbReference type="EMBL" id="KAK0412571.1"/>
    </source>
</evidence>
<name>A0AA39HWC3_9BILA</name>
<protein>
    <recommendedName>
        <fullName evidence="4">Follistatin-like domain-containing protein</fullName>
    </recommendedName>
</protein>
<evidence type="ECO:0000313" key="3">
    <source>
        <dbReference type="Proteomes" id="UP001175271"/>
    </source>
</evidence>
<feature type="signal peptide" evidence="1">
    <location>
        <begin position="1"/>
        <end position="17"/>
    </location>
</feature>
<reference evidence="2" key="1">
    <citation type="submission" date="2023-06" db="EMBL/GenBank/DDBJ databases">
        <title>Genomic analysis of the entomopathogenic nematode Steinernema hermaphroditum.</title>
        <authorList>
            <person name="Schwarz E.M."/>
            <person name="Heppert J.K."/>
            <person name="Baniya A."/>
            <person name="Schwartz H.T."/>
            <person name="Tan C.-H."/>
            <person name="Antoshechkin I."/>
            <person name="Sternberg P.W."/>
            <person name="Goodrich-Blair H."/>
            <person name="Dillman A.R."/>
        </authorList>
    </citation>
    <scope>NUCLEOTIDE SEQUENCE</scope>
    <source>
        <strain evidence="2">PS9179</strain>
        <tissue evidence="2">Whole animal</tissue>
    </source>
</reference>
<keyword evidence="3" id="KW-1185">Reference proteome</keyword>
<comment type="caution">
    <text evidence="2">The sequence shown here is derived from an EMBL/GenBank/DDBJ whole genome shotgun (WGS) entry which is preliminary data.</text>
</comment>
<dbReference type="EMBL" id="JAUCMV010000003">
    <property type="protein sequence ID" value="KAK0412571.1"/>
    <property type="molecule type" value="Genomic_DNA"/>
</dbReference>
<evidence type="ECO:0000256" key="1">
    <source>
        <dbReference type="SAM" id="SignalP"/>
    </source>
</evidence>
<organism evidence="2 3">
    <name type="scientific">Steinernema hermaphroditum</name>
    <dbReference type="NCBI Taxonomy" id="289476"/>
    <lineage>
        <taxon>Eukaryota</taxon>
        <taxon>Metazoa</taxon>
        <taxon>Ecdysozoa</taxon>
        <taxon>Nematoda</taxon>
        <taxon>Chromadorea</taxon>
        <taxon>Rhabditida</taxon>
        <taxon>Tylenchina</taxon>
        <taxon>Panagrolaimomorpha</taxon>
        <taxon>Strongyloidoidea</taxon>
        <taxon>Steinernematidae</taxon>
        <taxon>Steinernema</taxon>
    </lineage>
</organism>
<keyword evidence="1" id="KW-0732">Signal</keyword>
<accession>A0AA39HWC3</accession>